<protein>
    <submittedName>
        <fullName evidence="1">Uncharacterized protein</fullName>
    </submittedName>
</protein>
<sequence length="107" mass="12635">MLSILLDFPKLMLRFLEFTNLQNMGFPQVMLTHIISANTVKVKENPLVKVSLFQITIPYHQKEPVMLLSLRVWGLHTQITRRQDKNMLVYLLRIPLLWTLIFVVCRS</sequence>
<evidence type="ECO:0000313" key="1">
    <source>
        <dbReference type="EMBL" id="MBA4662964.1"/>
    </source>
</evidence>
<accession>A0A7C9EKF7</accession>
<proteinExistence type="predicted"/>
<reference evidence="1" key="2">
    <citation type="submission" date="2020-07" db="EMBL/GenBank/DDBJ databases">
        <authorList>
            <person name="Vera ALvarez R."/>
            <person name="Arias-Moreno D.M."/>
            <person name="Jimenez-Jacinto V."/>
            <person name="Jimenez-Bremont J.F."/>
            <person name="Swaminathan K."/>
            <person name="Moose S.P."/>
            <person name="Guerrero-Gonzalez M.L."/>
            <person name="Marino-Ramirez L."/>
            <person name="Landsman D."/>
            <person name="Rodriguez-Kessler M."/>
            <person name="Delgado-Sanchez P."/>
        </authorList>
    </citation>
    <scope>NUCLEOTIDE SEQUENCE</scope>
    <source>
        <tissue evidence="1">Cladode</tissue>
    </source>
</reference>
<dbReference type="EMBL" id="GISG01218990">
    <property type="protein sequence ID" value="MBA4662964.1"/>
    <property type="molecule type" value="Transcribed_RNA"/>
</dbReference>
<name>A0A7C9EKF7_OPUST</name>
<reference evidence="1" key="1">
    <citation type="journal article" date="2013" name="J. Plant Res.">
        <title>Effect of fungi and light on seed germination of three Opuntia species from semiarid lands of central Mexico.</title>
        <authorList>
            <person name="Delgado-Sanchez P."/>
            <person name="Jimenez-Bremont J.F."/>
            <person name="Guerrero-Gonzalez Mde L."/>
            <person name="Flores J."/>
        </authorList>
    </citation>
    <scope>NUCLEOTIDE SEQUENCE</scope>
    <source>
        <tissue evidence="1">Cladode</tissue>
    </source>
</reference>
<dbReference type="AlphaFoldDB" id="A0A7C9EKF7"/>
<organism evidence="1">
    <name type="scientific">Opuntia streptacantha</name>
    <name type="common">Prickly pear cactus</name>
    <name type="synonym">Opuntia cardona</name>
    <dbReference type="NCBI Taxonomy" id="393608"/>
    <lineage>
        <taxon>Eukaryota</taxon>
        <taxon>Viridiplantae</taxon>
        <taxon>Streptophyta</taxon>
        <taxon>Embryophyta</taxon>
        <taxon>Tracheophyta</taxon>
        <taxon>Spermatophyta</taxon>
        <taxon>Magnoliopsida</taxon>
        <taxon>eudicotyledons</taxon>
        <taxon>Gunneridae</taxon>
        <taxon>Pentapetalae</taxon>
        <taxon>Caryophyllales</taxon>
        <taxon>Cactineae</taxon>
        <taxon>Cactaceae</taxon>
        <taxon>Opuntioideae</taxon>
        <taxon>Opuntia</taxon>
    </lineage>
</organism>